<feature type="compositionally biased region" description="Polar residues" evidence="1">
    <location>
        <begin position="797"/>
        <end position="807"/>
    </location>
</feature>
<comment type="caution">
    <text evidence="3">The sequence shown here is derived from an EMBL/GenBank/DDBJ whole genome shotgun (WGS) entry which is preliminary data.</text>
</comment>
<feature type="compositionally biased region" description="Basic and acidic residues" evidence="1">
    <location>
        <begin position="185"/>
        <end position="199"/>
    </location>
</feature>
<protein>
    <submittedName>
        <fullName evidence="3">SAC3/GANP/Nin1/mts3/eIF-3 p25 family-domain-containing protein</fullName>
    </submittedName>
</protein>
<gene>
    <name evidence="3" type="ORF">B0T22DRAFT_382591</name>
</gene>
<feature type="region of interest" description="Disordered" evidence="1">
    <location>
        <begin position="751"/>
        <end position="998"/>
    </location>
</feature>
<feature type="region of interest" description="Disordered" evidence="1">
    <location>
        <begin position="1322"/>
        <end position="1369"/>
    </location>
</feature>
<evidence type="ECO:0000256" key="1">
    <source>
        <dbReference type="SAM" id="MobiDB-lite"/>
    </source>
</evidence>
<dbReference type="Pfam" id="PF03399">
    <property type="entry name" value="SAC3_GANP"/>
    <property type="match status" value="1"/>
</dbReference>
<feature type="region of interest" description="Disordered" evidence="1">
    <location>
        <begin position="1093"/>
        <end position="1142"/>
    </location>
</feature>
<dbReference type="PANTHER" id="PTHR12436:SF3">
    <property type="entry name" value="GERMINAL-CENTER ASSOCIATED NUCLEAR PROTEIN"/>
    <property type="match status" value="1"/>
</dbReference>
<feature type="compositionally biased region" description="Polar residues" evidence="1">
    <location>
        <begin position="16"/>
        <end position="39"/>
    </location>
</feature>
<feature type="compositionally biased region" description="Polar residues" evidence="1">
    <location>
        <begin position="754"/>
        <end position="785"/>
    </location>
</feature>
<feature type="compositionally biased region" description="Low complexity" evidence="1">
    <location>
        <begin position="890"/>
        <end position="919"/>
    </location>
</feature>
<feature type="compositionally biased region" description="Polar residues" evidence="1">
    <location>
        <begin position="1259"/>
        <end position="1268"/>
    </location>
</feature>
<organism evidence="3 4">
    <name type="scientific">Podospora appendiculata</name>
    <dbReference type="NCBI Taxonomy" id="314037"/>
    <lineage>
        <taxon>Eukaryota</taxon>
        <taxon>Fungi</taxon>
        <taxon>Dikarya</taxon>
        <taxon>Ascomycota</taxon>
        <taxon>Pezizomycotina</taxon>
        <taxon>Sordariomycetes</taxon>
        <taxon>Sordariomycetidae</taxon>
        <taxon>Sordariales</taxon>
        <taxon>Podosporaceae</taxon>
        <taxon>Podospora</taxon>
    </lineage>
</organism>
<feature type="compositionally biased region" description="Polar residues" evidence="1">
    <location>
        <begin position="818"/>
        <end position="833"/>
    </location>
</feature>
<feature type="compositionally biased region" description="Polar residues" evidence="1">
    <location>
        <begin position="49"/>
        <end position="70"/>
    </location>
</feature>
<dbReference type="Proteomes" id="UP001270362">
    <property type="component" value="Unassembled WGS sequence"/>
</dbReference>
<feature type="region of interest" description="Disordered" evidence="1">
    <location>
        <begin position="1"/>
        <end position="207"/>
    </location>
</feature>
<sequence length="1489" mass="163838">MAQPANNPFGAPPPTTSANPFAQPFGQQTSVFGAPSQVTTGGGAPFGNNVASASNPFGAPSSQPSPFGTPSLSVQNSRASSSSQNPFGKPPAQPSSLASLSAGPRLNGNSSTSAFGSQPHGPGIIKGPTGFGQLNATAEMPQSKVPRSKKETPRALTFGGQQASATPSSNPATALAARLQKRKNQRPEKAQTREDESKRAGPIREPTQRTKQLSEFAFNLANKMYAHLRKENIKPPQVPANIGNPQQRNVVDNLKEAYKKYRTRVYDSLRKAEYIDDPEKRRKLEDALPFKGICENMCPEFEQIARIAEYDVKTEEKQQQPGGTELWPEPSRMVKKFGRSAAGQDAPLPMDVRSVDALRRTTDYLFNDLLRSESNLPSMHNYLWDRTRAVRKDFTFHSQKSPEEMKEMVFIFETITRFHATALHLLSRKGYALDDFDQRQEIEQLGRTILSLIEAYDMCRDKHVPCENEPEFRAYYLLLNAHDPSIAKRIPAWGKEFWFDSEEVQTALSLIQSMEDVQEPKGPIKPRRPTTLSDTAFTNYFDIVEEPRVSYTMACIAEVHFTTVRQCILKNLVKAYARHRDAPRTITASDLNKLLRFDTDEEAVEFVELHDFEFSTWVPDGKEPVSEPYLLLNDKKKYVPSPRVKQSYSGSIVERKRGTQSLPYVIYHTIFEDIDDEAQETENSPDGLFVTQSEPPAQSPVSFYSTKTDKPSPPAPANTAPLGSRVGDAKLLNAMSTPKFSFPSLKALAARQPTAPSTTSPFMAPNQQPGASQIPTFGPQTTTPSAAPELIKKPDSSAPQSSLSFGNASRAAPDPFSSVPSTTKPLATSSPFTSSTKPAGPASSSSPQAAPEPQSIFSGFPAAASKNGDGTSQSAPPLFPPPKDTPAPQSTPSRLSAPSSSTIFSAPSDSTSTFSSVFSNKPGQQNPTSMGSTSGQSLTSGAPQPPTAQPVFPGVNKPGTKTDGQPQLLPSAPLPVFQMPTSTSAAMPPQQPPPKQDPMGDFTNWFVKGDGGLMEQFTDIALQSLLLKVYTKWEKEEAERKRKEEDDLSWKEARAHQNYNLRVKFFYRWQKIAQKLHMKRVLREGKEKMRVYREQERASLKKKQEDAEKARRDAKRIAKRQLEEDGRQLSMMASARRRRQSSAERQLLASGIFAGLRDERATAHRVVVDVENGGAWGAASRSFRYPESELELEPARASVLAHNPTHSRESSIDKKDGWKTRSLRAKFGLDARRSISAGSSVNSLSRFRQSLPVAAAAVSRTTNFSQSQIRKRSADESSDEERDPKRKSLGKTNGFKSRHWELRARGFVPMPDGNWLPEAIANSVKDGGQSNGSGSYGLSPVLPDAMSDGEVDGLSSNADGDDHRGASPSSLQLRLARLRMPKLGHHQHRNSIGGYSFGSPISGSESIFSSPPPAPPPQRKDDSAKRKRSADDDEADSSPSTKKSHIGRDEAQAMVENTQKMLDELRQTMDRLDEDRPFLREHIGLLNPT</sequence>
<keyword evidence="4" id="KW-1185">Reference proteome</keyword>
<dbReference type="GO" id="GO:0006406">
    <property type="term" value="P:mRNA export from nucleus"/>
    <property type="evidence" value="ECO:0007669"/>
    <property type="project" value="TreeGrafter"/>
</dbReference>
<feature type="compositionally biased region" description="Low complexity" evidence="1">
    <location>
        <begin position="94"/>
        <end position="106"/>
    </location>
</feature>
<dbReference type="PANTHER" id="PTHR12436">
    <property type="entry name" value="80 KDA MCM3-ASSOCIATED PROTEIN"/>
    <property type="match status" value="1"/>
</dbReference>
<feature type="compositionally biased region" description="Low complexity" evidence="1">
    <location>
        <begin position="834"/>
        <end position="855"/>
    </location>
</feature>
<dbReference type="Gene3D" id="1.25.40.990">
    <property type="match status" value="1"/>
</dbReference>
<reference evidence="3" key="1">
    <citation type="journal article" date="2023" name="Mol. Phylogenet. Evol.">
        <title>Genome-scale phylogeny and comparative genomics of the fungal order Sordariales.</title>
        <authorList>
            <person name="Hensen N."/>
            <person name="Bonometti L."/>
            <person name="Westerberg I."/>
            <person name="Brannstrom I.O."/>
            <person name="Guillou S."/>
            <person name="Cros-Aarteil S."/>
            <person name="Calhoun S."/>
            <person name="Haridas S."/>
            <person name="Kuo A."/>
            <person name="Mondo S."/>
            <person name="Pangilinan J."/>
            <person name="Riley R."/>
            <person name="LaButti K."/>
            <person name="Andreopoulos B."/>
            <person name="Lipzen A."/>
            <person name="Chen C."/>
            <person name="Yan M."/>
            <person name="Daum C."/>
            <person name="Ng V."/>
            <person name="Clum A."/>
            <person name="Steindorff A."/>
            <person name="Ohm R.A."/>
            <person name="Martin F."/>
            <person name="Silar P."/>
            <person name="Natvig D.O."/>
            <person name="Lalanne C."/>
            <person name="Gautier V."/>
            <person name="Ament-Velasquez S.L."/>
            <person name="Kruys A."/>
            <person name="Hutchinson M.I."/>
            <person name="Powell A.J."/>
            <person name="Barry K."/>
            <person name="Miller A.N."/>
            <person name="Grigoriev I.V."/>
            <person name="Debuchy R."/>
            <person name="Gladieux P."/>
            <person name="Hiltunen Thoren M."/>
            <person name="Johannesson H."/>
        </authorList>
    </citation>
    <scope>NUCLEOTIDE SEQUENCE</scope>
    <source>
        <strain evidence="3">CBS 314.62</strain>
    </source>
</reference>
<evidence type="ECO:0000313" key="3">
    <source>
        <dbReference type="EMBL" id="KAK3685418.1"/>
    </source>
</evidence>
<dbReference type="GO" id="GO:0070390">
    <property type="term" value="C:transcription export complex 2"/>
    <property type="evidence" value="ECO:0007669"/>
    <property type="project" value="TreeGrafter"/>
</dbReference>
<feature type="region of interest" description="Disordered" evidence="1">
    <location>
        <begin position="1258"/>
        <end position="1294"/>
    </location>
</feature>
<feature type="compositionally biased region" description="Polar residues" evidence="1">
    <location>
        <begin position="921"/>
        <end position="942"/>
    </location>
</feature>
<feature type="region of interest" description="Disordered" evidence="1">
    <location>
        <begin position="1385"/>
        <end position="1457"/>
    </location>
</feature>
<feature type="compositionally biased region" description="Basic and acidic residues" evidence="1">
    <location>
        <begin position="1093"/>
        <end position="1111"/>
    </location>
</feature>
<feature type="region of interest" description="Disordered" evidence="1">
    <location>
        <begin position="679"/>
        <end position="724"/>
    </location>
</feature>
<dbReference type="GO" id="GO:0005737">
    <property type="term" value="C:cytoplasm"/>
    <property type="evidence" value="ECO:0007669"/>
    <property type="project" value="TreeGrafter"/>
</dbReference>
<feature type="domain" description="SAC3/GANP/THP3 conserved" evidence="2">
    <location>
        <begin position="297"/>
        <end position="615"/>
    </location>
</feature>
<dbReference type="EMBL" id="JAULSO010000003">
    <property type="protein sequence ID" value="KAK3685418.1"/>
    <property type="molecule type" value="Genomic_DNA"/>
</dbReference>
<feature type="compositionally biased region" description="Polar residues" evidence="1">
    <location>
        <begin position="690"/>
        <end position="706"/>
    </location>
</feature>
<proteinExistence type="predicted"/>
<evidence type="ECO:0000259" key="2">
    <source>
        <dbReference type="Pfam" id="PF03399"/>
    </source>
</evidence>
<accession>A0AAE0X5P6</accession>
<evidence type="ECO:0000313" key="4">
    <source>
        <dbReference type="Proteomes" id="UP001270362"/>
    </source>
</evidence>
<dbReference type="InterPro" id="IPR005062">
    <property type="entry name" value="SAC3/GANP/THP3_conserved"/>
</dbReference>
<feature type="compositionally biased region" description="Low complexity" evidence="1">
    <location>
        <begin position="71"/>
        <end position="83"/>
    </location>
</feature>
<dbReference type="InterPro" id="IPR045107">
    <property type="entry name" value="SAC3/GANP/THP3"/>
</dbReference>
<name>A0AAE0X5P6_9PEZI</name>
<feature type="compositionally biased region" description="Low complexity" evidence="1">
    <location>
        <begin position="163"/>
        <end position="177"/>
    </location>
</feature>
<feature type="compositionally biased region" description="Low complexity" evidence="1">
    <location>
        <begin position="1397"/>
        <end position="1409"/>
    </location>
</feature>
<reference evidence="3" key="2">
    <citation type="submission" date="2023-06" db="EMBL/GenBank/DDBJ databases">
        <authorList>
            <consortium name="Lawrence Berkeley National Laboratory"/>
            <person name="Haridas S."/>
            <person name="Hensen N."/>
            <person name="Bonometti L."/>
            <person name="Westerberg I."/>
            <person name="Brannstrom I.O."/>
            <person name="Guillou S."/>
            <person name="Cros-Aarteil S."/>
            <person name="Calhoun S."/>
            <person name="Kuo A."/>
            <person name="Mondo S."/>
            <person name="Pangilinan J."/>
            <person name="Riley R."/>
            <person name="Labutti K."/>
            <person name="Andreopoulos B."/>
            <person name="Lipzen A."/>
            <person name="Chen C."/>
            <person name="Yanf M."/>
            <person name="Daum C."/>
            <person name="Ng V."/>
            <person name="Clum A."/>
            <person name="Steindorff A."/>
            <person name="Ohm R."/>
            <person name="Martin F."/>
            <person name="Silar P."/>
            <person name="Natvig D."/>
            <person name="Lalanne C."/>
            <person name="Gautier V."/>
            <person name="Ament-Velasquez S.L."/>
            <person name="Kruys A."/>
            <person name="Hutchinson M.I."/>
            <person name="Powell A.J."/>
            <person name="Barry K."/>
            <person name="Miller A.N."/>
            <person name="Grigoriev I.V."/>
            <person name="Debuchy R."/>
            <person name="Gladieux P."/>
            <person name="Thoren M.H."/>
            <person name="Johannesson H."/>
        </authorList>
    </citation>
    <scope>NUCLEOTIDE SEQUENCE</scope>
    <source>
        <strain evidence="3">CBS 314.62</strain>
    </source>
</reference>
<feature type="compositionally biased region" description="Polar residues" evidence="1">
    <location>
        <begin position="107"/>
        <end position="116"/>
    </location>
</feature>